<gene>
    <name evidence="1" type="ORF">KAK03_07045</name>
</gene>
<dbReference type="EMBL" id="JAGQDD010000003">
    <property type="protein sequence ID" value="MBQ0930243.1"/>
    <property type="molecule type" value="Genomic_DNA"/>
</dbReference>
<name>A0A941BG84_9BURK</name>
<dbReference type="PROSITE" id="PS51318">
    <property type="entry name" value="TAT"/>
    <property type="match status" value="1"/>
</dbReference>
<dbReference type="AlphaFoldDB" id="A0A941BG84"/>
<dbReference type="Pfam" id="PF13450">
    <property type="entry name" value="NAD_binding_8"/>
    <property type="match status" value="1"/>
</dbReference>
<reference evidence="1 2" key="1">
    <citation type="submission" date="2021-04" db="EMBL/GenBank/DDBJ databases">
        <title>The genome sequence of Ideonella sp. 3Y2.</title>
        <authorList>
            <person name="Liu Y."/>
        </authorList>
    </citation>
    <scope>NUCLEOTIDE SEQUENCE [LARGE SCALE GENOMIC DNA]</scope>
    <source>
        <strain evidence="1 2">3Y2</strain>
    </source>
</reference>
<dbReference type="SUPFAM" id="SSF51905">
    <property type="entry name" value="FAD/NAD(P)-binding domain"/>
    <property type="match status" value="2"/>
</dbReference>
<evidence type="ECO:0000313" key="2">
    <source>
        <dbReference type="Proteomes" id="UP000676246"/>
    </source>
</evidence>
<sequence length="632" mass="68019">MDGAHPITRRDLVHGAALAALGGAAQAQGLAGQTDADNATAHTWRDQPGRWNDQAALRDEDEPDLLVVGAGISGLAGAWWFREHAGRPVTIRVLEAAGELGGHARRNSFTSRSGATLIGYGGSQSLDSPSLFSPAVHALLRGVGIDLQRFDTAFDQGWHQRHGLTSHALHFGRADWGQARTVLRAANEAPAAWLARTPLGATAQRVLARLLDEASTHDPLPGLRTRAARAGVLAAQTYAQFLRRGWGADDEALRWFQVSTQGYFGVGIDATTALDAWAAGLPGFQALDLGERPFAANSPSGRQLKLSTDDYIHHFPDGNAGVVRALLRALLPAALPGAEGMDGLVDAPLLHDRLDEPGQPVRIGLRHTVVGLRHLGPPGAAQRVELRYLDPQGRLRSVRARQVLLACWHRVIARLTDELPAAQRRALDDQVKVPLLYTNVLLSNWRAFQAAGVSGLRVVDGFWGDVALDFPVALGRQRPPASPDEPILLHLGKVVVPGGGASARAQAAAGRAQLLGWDFGFIEGQVRTLLDEALGAHGFDSGRDIEAITVNRWAHGYAYEYMRPWDAYWPRGPLPCETARRGWGRVAIANSDAGAYAYAHSAIDQATRAVQELLPAARLPEWRRVPGPAMPT</sequence>
<evidence type="ECO:0000313" key="1">
    <source>
        <dbReference type="EMBL" id="MBQ0930243.1"/>
    </source>
</evidence>
<dbReference type="RefSeq" id="WP_210852793.1">
    <property type="nucleotide sequence ID" value="NZ_JAGQDD010000003.1"/>
</dbReference>
<dbReference type="Proteomes" id="UP000676246">
    <property type="component" value="Unassembled WGS sequence"/>
</dbReference>
<keyword evidence="2" id="KW-1185">Reference proteome</keyword>
<comment type="caution">
    <text evidence="1">The sequence shown here is derived from an EMBL/GenBank/DDBJ whole genome shotgun (WGS) entry which is preliminary data.</text>
</comment>
<dbReference type="InterPro" id="IPR036188">
    <property type="entry name" value="FAD/NAD-bd_sf"/>
</dbReference>
<dbReference type="InterPro" id="IPR006311">
    <property type="entry name" value="TAT_signal"/>
</dbReference>
<proteinExistence type="predicted"/>
<dbReference type="Gene3D" id="3.50.50.60">
    <property type="entry name" value="FAD/NAD(P)-binding domain"/>
    <property type="match status" value="1"/>
</dbReference>
<organism evidence="1 2">
    <name type="scientific">Ideonella alba</name>
    <dbReference type="NCBI Taxonomy" id="2824118"/>
    <lineage>
        <taxon>Bacteria</taxon>
        <taxon>Pseudomonadati</taxon>
        <taxon>Pseudomonadota</taxon>
        <taxon>Betaproteobacteria</taxon>
        <taxon>Burkholderiales</taxon>
        <taxon>Sphaerotilaceae</taxon>
        <taxon>Ideonella</taxon>
    </lineage>
</organism>
<protein>
    <submittedName>
        <fullName evidence="1">NAD(P)-binding protein</fullName>
    </submittedName>
</protein>
<accession>A0A941BG84</accession>